<dbReference type="GO" id="GO:0009252">
    <property type="term" value="P:peptidoglycan biosynthetic process"/>
    <property type="evidence" value="ECO:0007669"/>
    <property type="project" value="UniProtKB-UniRule"/>
</dbReference>
<dbReference type="GO" id="GO:0008360">
    <property type="term" value="P:regulation of cell shape"/>
    <property type="evidence" value="ECO:0007669"/>
    <property type="project" value="UniProtKB-KW"/>
</dbReference>
<evidence type="ECO:0000313" key="18">
    <source>
        <dbReference type="EMBL" id="CEA02950.1"/>
    </source>
</evidence>
<comment type="subcellular location">
    <subcellularLocation>
        <location evidence="13 14">Cytoplasm</location>
    </subcellularLocation>
</comment>
<comment type="PTM">
    <text evidence="13">Carboxylation is probably crucial for Mg(2+) binding and, consequently, for the gamma-phosphate positioning of ATP.</text>
</comment>
<keyword evidence="2 13" id="KW-0132">Cell division</keyword>
<dbReference type="Pfam" id="PF02875">
    <property type="entry name" value="Mur_ligase_C"/>
    <property type="match status" value="1"/>
</dbReference>
<evidence type="ECO:0000256" key="12">
    <source>
        <dbReference type="ARBA" id="ARBA00081560"/>
    </source>
</evidence>
<dbReference type="NCBIfam" id="NF001124">
    <property type="entry name" value="PRK00139.1-2"/>
    <property type="match status" value="1"/>
</dbReference>
<comment type="cofactor">
    <cofactor evidence="13">
        <name>Mg(2+)</name>
        <dbReference type="ChEBI" id="CHEBI:18420"/>
    </cofactor>
</comment>
<evidence type="ECO:0000256" key="8">
    <source>
        <dbReference type="ARBA" id="ARBA00066633"/>
    </source>
</evidence>
<evidence type="ECO:0000256" key="5">
    <source>
        <dbReference type="ARBA" id="ARBA00023306"/>
    </source>
</evidence>
<dbReference type="SUPFAM" id="SSF53623">
    <property type="entry name" value="MurD-like peptide ligases, catalytic domain"/>
    <property type="match status" value="1"/>
</dbReference>
<feature type="modified residue" description="N6-carboxylysine" evidence="13">
    <location>
        <position position="216"/>
    </location>
</feature>
<evidence type="ECO:0000256" key="3">
    <source>
        <dbReference type="ARBA" id="ARBA00022960"/>
    </source>
</evidence>
<gene>
    <name evidence="13 18" type="primary">murE</name>
    <name evidence="18" type="ORF">BN1049_00942</name>
</gene>
<dbReference type="Gene3D" id="3.40.1190.10">
    <property type="entry name" value="Mur-like, catalytic domain"/>
    <property type="match status" value="1"/>
</dbReference>
<dbReference type="NCBIfam" id="TIGR01085">
    <property type="entry name" value="murE"/>
    <property type="match status" value="1"/>
</dbReference>
<dbReference type="GO" id="GO:0008765">
    <property type="term" value="F:UDP-N-acetylmuramoylalanyl-D-glutamate-2,6-diaminopimelate ligase activity"/>
    <property type="evidence" value="ECO:0007669"/>
    <property type="project" value="UniProtKB-UniRule"/>
</dbReference>
<dbReference type="Pfam" id="PF08245">
    <property type="entry name" value="Mur_ligase_M"/>
    <property type="match status" value="1"/>
</dbReference>
<dbReference type="FunFam" id="3.90.190.20:FF:000006">
    <property type="entry name" value="UDP-N-acetylmuramoyl-L-alanyl-D-glutamate--2,6-diaminopimelate ligase"/>
    <property type="match status" value="1"/>
</dbReference>
<dbReference type="InterPro" id="IPR035911">
    <property type="entry name" value="MurE/MurF_N"/>
</dbReference>
<dbReference type="EMBL" id="LK391969">
    <property type="protein sequence ID" value="CEF26021.1"/>
    <property type="molecule type" value="Genomic_DNA"/>
</dbReference>
<evidence type="ECO:0000256" key="1">
    <source>
        <dbReference type="ARBA" id="ARBA00005898"/>
    </source>
</evidence>
<dbReference type="GO" id="GO:0071555">
    <property type="term" value="P:cell wall organization"/>
    <property type="evidence" value="ECO:0007669"/>
    <property type="project" value="UniProtKB-KW"/>
</dbReference>
<feature type="binding site" evidence="13">
    <location>
        <position position="176"/>
    </location>
    <ligand>
        <name>UDP-N-acetyl-alpha-D-muramoyl-L-alanyl-D-glutamate</name>
        <dbReference type="ChEBI" id="CHEBI:83900"/>
    </ligand>
</feature>
<dbReference type="PANTHER" id="PTHR23135:SF4">
    <property type="entry name" value="UDP-N-ACETYLMURAMOYL-L-ALANYL-D-GLUTAMATE--2,6-DIAMINOPIMELATE LIGASE MURE HOMOLOG, CHLOROPLASTIC"/>
    <property type="match status" value="1"/>
</dbReference>
<dbReference type="GO" id="GO:0005524">
    <property type="term" value="F:ATP binding"/>
    <property type="evidence" value="ECO:0007669"/>
    <property type="project" value="UniProtKB-UniRule"/>
</dbReference>
<comment type="catalytic activity">
    <reaction evidence="7 13">
        <text>UDP-N-acetyl-alpha-D-muramoyl-L-alanyl-D-glutamate + meso-2,6-diaminopimelate + ATP = UDP-N-acetyl-alpha-D-muramoyl-L-alanyl-gamma-D-glutamyl-meso-2,6-diaminopimelate + ADP + phosphate + H(+)</text>
        <dbReference type="Rhea" id="RHEA:23676"/>
        <dbReference type="ChEBI" id="CHEBI:15378"/>
        <dbReference type="ChEBI" id="CHEBI:30616"/>
        <dbReference type="ChEBI" id="CHEBI:43474"/>
        <dbReference type="ChEBI" id="CHEBI:57791"/>
        <dbReference type="ChEBI" id="CHEBI:83900"/>
        <dbReference type="ChEBI" id="CHEBI:83905"/>
        <dbReference type="ChEBI" id="CHEBI:456216"/>
        <dbReference type="EC" id="6.3.2.13"/>
    </reaction>
</comment>
<feature type="binding site" evidence="13">
    <location>
        <begin position="398"/>
        <end position="401"/>
    </location>
    <ligand>
        <name>meso-2,6-diaminopimelate</name>
        <dbReference type="ChEBI" id="CHEBI:57791"/>
    </ligand>
</feature>
<feature type="domain" description="Mur ligase C-terminal" evidence="16">
    <location>
        <begin position="325"/>
        <end position="451"/>
    </location>
</feature>
<evidence type="ECO:0000256" key="14">
    <source>
        <dbReference type="RuleBase" id="RU004135"/>
    </source>
</evidence>
<keyword evidence="5 13" id="KW-0131">Cell cycle</keyword>
<dbReference type="Pfam" id="PF01225">
    <property type="entry name" value="Mur_ligase"/>
    <property type="match status" value="1"/>
</dbReference>
<dbReference type="HAMAP" id="MF_00208">
    <property type="entry name" value="MurE"/>
    <property type="match status" value="1"/>
</dbReference>
<feature type="short sequence motif" description="Meso-diaminopimelate recognition motif" evidence="13">
    <location>
        <begin position="398"/>
        <end position="401"/>
    </location>
</feature>
<dbReference type="AlphaFoldDB" id="A0A078M9I0"/>
<feature type="binding site" evidence="13">
    <location>
        <position position="25"/>
    </location>
    <ligand>
        <name>UDP-N-acetyl-alpha-D-muramoyl-L-alanyl-D-glutamate</name>
        <dbReference type="ChEBI" id="CHEBI:83900"/>
    </ligand>
</feature>
<dbReference type="NCBIfam" id="NF001126">
    <property type="entry name" value="PRK00139.1-4"/>
    <property type="match status" value="1"/>
</dbReference>
<feature type="binding site" evidence="13">
    <location>
        <position position="182"/>
    </location>
    <ligand>
        <name>UDP-N-acetyl-alpha-D-muramoyl-L-alanyl-D-glutamate</name>
        <dbReference type="ChEBI" id="CHEBI:83900"/>
    </ligand>
</feature>
<feature type="binding site" evidence="13">
    <location>
        <begin position="107"/>
        <end position="113"/>
    </location>
    <ligand>
        <name>ATP</name>
        <dbReference type="ChEBI" id="CHEBI:30616"/>
    </ligand>
</feature>
<evidence type="ECO:0000259" key="15">
    <source>
        <dbReference type="Pfam" id="PF01225"/>
    </source>
</evidence>
<sequence>MMQLQQLLPQWQGAPVTITGLALDSRKVAPGYLFLAVPGLRHDGRDHIQQAIAAGAAAVAYEAADGFSVDAALPLVPVAHLAAELSAIAGRFHGQPAERLGLIGVTGTNGKTSVSQMIAQALNGVQQRCGVIGTLGSGLPGALLDHGMTTPDALAVQEQLASLLAQGAERVCMEVSSHALEQGRVATLQFDVGVFTNLSRDHLDYHGDMASYGAAKARLFSQSRAAVINLDDSFGRQLAASCPVPRLTYSLSDDSADLYCRDIQFDGAGIKARLHTPAGSAELRSPLLGTFNLANVLAVAGTLLTLQIPLAQVVALIADLLPPDGRMQRLGGQGQPLVVIDYAHTPDALEKALAALRAHVAGRLVCVFGCGGDRDRGKRPLMGRIAEQGADLVVVTDDNPRTEVSAAIIDEILAGIEQPQQAIVIANRAEAINQTIARAEPGDVILLAGKGHETYQEIHGVRHPFSDIEQAKRALQHRENHHA</sequence>
<accession>A0A078M9I0</accession>
<dbReference type="Gene3D" id="3.40.1390.10">
    <property type="entry name" value="MurE/MurF, N-terminal domain"/>
    <property type="match status" value="1"/>
</dbReference>
<evidence type="ECO:0000259" key="17">
    <source>
        <dbReference type="Pfam" id="PF08245"/>
    </source>
</evidence>
<name>A0A078M9I0_9PSED</name>
<keyword evidence="3 13" id="KW-0133">Cell shape</keyword>
<dbReference type="GO" id="GO:0005737">
    <property type="term" value="C:cytoplasm"/>
    <property type="evidence" value="ECO:0007669"/>
    <property type="project" value="UniProtKB-SubCell"/>
</dbReference>
<comment type="similarity">
    <text evidence="1 13">Belongs to the MurCDEF family. MurE subfamily.</text>
</comment>
<dbReference type="InterPro" id="IPR036615">
    <property type="entry name" value="Mur_ligase_C_dom_sf"/>
</dbReference>
<feature type="binding site" evidence="13">
    <location>
        <position position="449"/>
    </location>
    <ligand>
        <name>meso-2,6-diaminopimelate</name>
        <dbReference type="ChEBI" id="CHEBI:57791"/>
    </ligand>
</feature>
<organism evidence="18">
    <name type="scientific">Pseudomonas saudimassiliensis</name>
    <dbReference type="NCBI Taxonomy" id="1461581"/>
    <lineage>
        <taxon>Bacteria</taxon>
        <taxon>Pseudomonadati</taxon>
        <taxon>Pseudomonadota</taxon>
        <taxon>Gammaproteobacteria</taxon>
        <taxon>Pseudomonadales</taxon>
        <taxon>Pseudomonadaceae</taxon>
        <taxon>Pseudomonas</taxon>
    </lineage>
</organism>
<protein>
    <recommendedName>
        <fullName evidence="9 13">UDP-N-acetylmuramoyl-L-alanyl-D-glutamate--2,6-diaminopimelate ligase</fullName>
        <ecNumber evidence="8 13">6.3.2.13</ecNumber>
    </recommendedName>
    <alternativeName>
        <fullName evidence="10 13">Meso-A2pm-adding enzyme</fullName>
    </alternativeName>
    <alternativeName>
        <fullName evidence="11 13">Meso-diaminopimelate-adding enzyme</fullName>
    </alternativeName>
    <alternativeName>
        <fullName evidence="12 13">UDP-MurNAc-L-Ala-D-Glu:meso-diaminopimelate ligase</fullName>
    </alternativeName>
    <alternativeName>
        <fullName evidence="13">UDP-MurNAc-tripeptide synthetase</fullName>
    </alternativeName>
    <alternativeName>
        <fullName evidence="13">UDP-N-acetylmuramyl-tripeptide synthetase</fullName>
    </alternativeName>
</protein>
<evidence type="ECO:0000256" key="10">
    <source>
        <dbReference type="ARBA" id="ARBA00075482"/>
    </source>
</evidence>
<dbReference type="UniPathway" id="UPA00219"/>
<evidence type="ECO:0000256" key="11">
    <source>
        <dbReference type="ARBA" id="ARBA00076158"/>
    </source>
</evidence>
<feature type="binding site" evidence="13">
    <location>
        <position position="374"/>
    </location>
    <ligand>
        <name>meso-2,6-diaminopimelate</name>
        <dbReference type="ChEBI" id="CHEBI:57791"/>
    </ligand>
</feature>
<dbReference type="InterPro" id="IPR000713">
    <property type="entry name" value="Mur_ligase_N"/>
</dbReference>
<dbReference type="PATRIC" id="fig|1461581.3.peg.924"/>
<dbReference type="SUPFAM" id="SSF53244">
    <property type="entry name" value="MurD-like peptide ligases, peptide-binding domain"/>
    <property type="match status" value="1"/>
</dbReference>
<comment type="function">
    <text evidence="13">Catalyzes the addition of meso-diaminopimelic acid to the nucleotide precursor UDP-N-acetylmuramoyl-L-alanyl-D-glutamate (UMAG) in the biosynthesis of bacterial cell-wall peptidoglycan.</text>
</comment>
<keyword evidence="6 13" id="KW-0961">Cell wall biogenesis/degradation</keyword>
<evidence type="ECO:0000256" key="9">
    <source>
        <dbReference type="ARBA" id="ARBA00072883"/>
    </source>
</evidence>
<feature type="binding site" evidence="13">
    <location>
        <position position="453"/>
    </location>
    <ligand>
        <name>meso-2,6-diaminopimelate</name>
        <dbReference type="ChEBI" id="CHEBI:57791"/>
    </ligand>
</feature>
<dbReference type="PANTHER" id="PTHR23135">
    <property type="entry name" value="MUR LIGASE FAMILY MEMBER"/>
    <property type="match status" value="1"/>
</dbReference>
<feature type="binding site" evidence="13">
    <location>
        <position position="184"/>
    </location>
    <ligand>
        <name>UDP-N-acetyl-alpha-D-muramoyl-L-alanyl-D-glutamate</name>
        <dbReference type="ChEBI" id="CHEBI:83900"/>
    </ligand>
</feature>
<dbReference type="InterPro" id="IPR036565">
    <property type="entry name" value="Mur-like_cat_sf"/>
</dbReference>
<keyword evidence="13" id="KW-0460">Magnesium</keyword>
<feature type="domain" description="Mur ligase N-terminal catalytic" evidence="15">
    <location>
        <begin position="17"/>
        <end position="92"/>
    </location>
</feature>
<reference evidence="18" key="1">
    <citation type="submission" date="2014-07" db="EMBL/GenBank/DDBJ databases">
        <authorList>
            <person name="Urmite Genomes Urmite Genomes"/>
        </authorList>
    </citation>
    <scope>NUCLEOTIDE SEQUENCE</scope>
    <source>
        <strain evidence="18">12M76_air</strain>
    </source>
</reference>
<dbReference type="GO" id="GO:0000287">
    <property type="term" value="F:magnesium ion binding"/>
    <property type="evidence" value="ECO:0007669"/>
    <property type="project" value="UniProtKB-UniRule"/>
</dbReference>
<feature type="binding site" evidence="13">
    <location>
        <position position="23"/>
    </location>
    <ligand>
        <name>UDP-N-acetyl-alpha-D-muramoyl-L-alanyl-D-glutamate</name>
        <dbReference type="ChEBI" id="CHEBI:83900"/>
    </ligand>
</feature>
<dbReference type="InterPro" id="IPR004101">
    <property type="entry name" value="Mur_ligase_C"/>
</dbReference>
<keyword evidence="4 13" id="KW-0573">Peptidoglycan synthesis</keyword>
<evidence type="ECO:0000256" key="4">
    <source>
        <dbReference type="ARBA" id="ARBA00022984"/>
    </source>
</evidence>
<evidence type="ECO:0000256" key="2">
    <source>
        <dbReference type="ARBA" id="ARBA00022618"/>
    </source>
</evidence>
<dbReference type="EMBL" id="LM997413">
    <property type="protein sequence ID" value="CEA02950.1"/>
    <property type="molecule type" value="Genomic_DNA"/>
</dbReference>
<feature type="domain" description="Mur ligase central" evidence="17">
    <location>
        <begin position="105"/>
        <end position="302"/>
    </location>
</feature>
<feature type="binding site" evidence="13">
    <location>
        <begin position="149"/>
        <end position="150"/>
    </location>
    <ligand>
        <name>UDP-N-acetyl-alpha-D-muramoyl-L-alanyl-D-glutamate</name>
        <dbReference type="ChEBI" id="CHEBI:83900"/>
    </ligand>
</feature>
<dbReference type="InterPro" id="IPR013221">
    <property type="entry name" value="Mur_ligase_cen"/>
</dbReference>
<keyword evidence="13 18" id="KW-0436">Ligase</keyword>
<keyword evidence="13" id="KW-0963">Cytoplasm</keyword>
<dbReference type="Gene3D" id="3.90.190.20">
    <property type="entry name" value="Mur ligase, C-terminal domain"/>
    <property type="match status" value="1"/>
</dbReference>
<comment type="caution">
    <text evidence="13">Lacks conserved residue(s) required for the propagation of feature annotation.</text>
</comment>
<evidence type="ECO:0000259" key="16">
    <source>
        <dbReference type="Pfam" id="PF02875"/>
    </source>
</evidence>
<dbReference type="InterPro" id="IPR005761">
    <property type="entry name" value="UDP-N-AcMur-Glu-dNH2Pim_ligase"/>
</dbReference>
<proteinExistence type="inferred from homology"/>
<keyword evidence="13" id="KW-0067">ATP-binding</keyword>
<evidence type="ECO:0000256" key="7">
    <source>
        <dbReference type="ARBA" id="ARBA00050251"/>
    </source>
</evidence>
<dbReference type="EC" id="6.3.2.13" evidence="8 13"/>
<dbReference type="SUPFAM" id="SSF63418">
    <property type="entry name" value="MurE/MurF N-terminal domain"/>
    <property type="match status" value="1"/>
</dbReference>
<evidence type="ECO:0000256" key="13">
    <source>
        <dbReference type="HAMAP-Rule" id="MF_00208"/>
    </source>
</evidence>
<keyword evidence="13" id="KW-0547">Nucleotide-binding</keyword>
<comment type="pathway">
    <text evidence="13 14">Cell wall biogenesis; peptidoglycan biosynthesis.</text>
</comment>
<evidence type="ECO:0000256" key="6">
    <source>
        <dbReference type="ARBA" id="ARBA00023316"/>
    </source>
</evidence>
<dbReference type="GO" id="GO:0051301">
    <property type="term" value="P:cell division"/>
    <property type="evidence" value="ECO:0007669"/>
    <property type="project" value="UniProtKB-KW"/>
</dbReference>